<dbReference type="RefSeq" id="WP_254011494.1">
    <property type="nucleotide sequence ID" value="NZ_JAMZMM010000069.1"/>
</dbReference>
<evidence type="ECO:0000313" key="2">
    <source>
        <dbReference type="Proteomes" id="UP001204953"/>
    </source>
</evidence>
<dbReference type="InterPro" id="IPR011990">
    <property type="entry name" value="TPR-like_helical_dom_sf"/>
</dbReference>
<comment type="caution">
    <text evidence="1">The sequence shown here is derived from an EMBL/GenBank/DDBJ whole genome shotgun (WGS) entry which is preliminary data.</text>
</comment>
<name>A0AAE3KLM8_9CYAN</name>
<reference evidence="1" key="1">
    <citation type="submission" date="2022-06" db="EMBL/GenBank/DDBJ databases">
        <title>New cyanobacteria of genus Symplocastrum in benthos of Lake Baikal.</title>
        <authorList>
            <person name="Sorokovikova E."/>
            <person name="Tikhonova I."/>
            <person name="Krasnopeev A."/>
            <person name="Evseev P."/>
            <person name="Gladkikh A."/>
            <person name="Belykh O."/>
        </authorList>
    </citation>
    <scope>NUCLEOTIDE SEQUENCE</scope>
    <source>
        <strain evidence="1">BBK-W-15</strain>
    </source>
</reference>
<keyword evidence="2" id="KW-1185">Reference proteome</keyword>
<sequence>MDEIRQKSYLYFLMAVLQATADSKGNPQVVYPLLQANLDKLDLNLAGVLQNWVEENLPQWESAHAQYVVGVIVNFSNLIQQFPQGKRGDNLEIALVGYKIVSTVFTQAAFPENWAGTQINLGNAYLYSLKGEKADNLEMAIVCYGEALKILTPTAFPVDWAITQNNLGEAYRNRIKGEKADNIEMAIMAQEFDL</sequence>
<dbReference type="Gene3D" id="1.25.40.10">
    <property type="entry name" value="Tetratricopeptide repeat domain"/>
    <property type="match status" value="1"/>
</dbReference>
<accession>A0AAE3KLM8</accession>
<dbReference type="EMBL" id="JAMZMM010000069">
    <property type="protein sequence ID" value="MCP2728700.1"/>
    <property type="molecule type" value="Genomic_DNA"/>
</dbReference>
<dbReference type="AlphaFoldDB" id="A0AAE3KLM8"/>
<gene>
    <name evidence="1" type="ORF">NJ959_09485</name>
</gene>
<dbReference type="Proteomes" id="UP001204953">
    <property type="component" value="Unassembled WGS sequence"/>
</dbReference>
<protein>
    <submittedName>
        <fullName evidence="1">Tetratricopeptide repeat protein</fullName>
    </submittedName>
</protein>
<organism evidence="1 2">
    <name type="scientific">Limnofasciculus baicalensis BBK-W-15</name>
    <dbReference type="NCBI Taxonomy" id="2699891"/>
    <lineage>
        <taxon>Bacteria</taxon>
        <taxon>Bacillati</taxon>
        <taxon>Cyanobacteriota</taxon>
        <taxon>Cyanophyceae</taxon>
        <taxon>Coleofasciculales</taxon>
        <taxon>Coleofasciculaceae</taxon>
        <taxon>Limnofasciculus</taxon>
        <taxon>Limnofasciculus baicalensis</taxon>
    </lineage>
</organism>
<dbReference type="SUPFAM" id="SSF48452">
    <property type="entry name" value="TPR-like"/>
    <property type="match status" value="1"/>
</dbReference>
<evidence type="ECO:0000313" key="1">
    <source>
        <dbReference type="EMBL" id="MCP2728700.1"/>
    </source>
</evidence>
<proteinExistence type="predicted"/>